<evidence type="ECO:0000256" key="2">
    <source>
        <dbReference type="ARBA" id="ARBA00022679"/>
    </source>
</evidence>
<organism evidence="6 7">
    <name type="scientific">Acinetobacter kyonggiensis</name>
    <dbReference type="NCBI Taxonomy" id="595670"/>
    <lineage>
        <taxon>Bacteria</taxon>
        <taxon>Pseudomonadati</taxon>
        <taxon>Pseudomonadota</taxon>
        <taxon>Gammaproteobacteria</taxon>
        <taxon>Moraxellales</taxon>
        <taxon>Moraxellaceae</taxon>
        <taxon>Acinetobacter</taxon>
    </lineage>
</organism>
<dbReference type="GO" id="GO:0006654">
    <property type="term" value="P:phosphatidic acid biosynthetic process"/>
    <property type="evidence" value="ECO:0007669"/>
    <property type="project" value="TreeGrafter"/>
</dbReference>
<dbReference type="AlphaFoldDB" id="A0A1H3JVC4"/>
<feature type="domain" description="Phospholipid/glycerol acyltransferase" evidence="5">
    <location>
        <begin position="93"/>
        <end position="204"/>
    </location>
</feature>
<keyword evidence="4" id="KW-0812">Transmembrane</keyword>
<protein>
    <submittedName>
        <fullName evidence="6">1-acyl-sn-glycerol-3-phosphate acyltransferases</fullName>
    </submittedName>
</protein>
<keyword evidence="4" id="KW-1133">Transmembrane helix</keyword>
<keyword evidence="2 6" id="KW-0808">Transferase</keyword>
<evidence type="ECO:0000256" key="1">
    <source>
        <dbReference type="ARBA" id="ARBA00005189"/>
    </source>
</evidence>
<proteinExistence type="predicted"/>
<dbReference type="GO" id="GO:0003841">
    <property type="term" value="F:1-acylglycerol-3-phosphate O-acyltransferase activity"/>
    <property type="evidence" value="ECO:0007669"/>
    <property type="project" value="TreeGrafter"/>
</dbReference>
<evidence type="ECO:0000256" key="4">
    <source>
        <dbReference type="SAM" id="Phobius"/>
    </source>
</evidence>
<dbReference type="RefSeq" id="WP_092690162.1">
    <property type="nucleotide sequence ID" value="NZ_FNPK01000010.1"/>
</dbReference>
<keyword evidence="3 6" id="KW-0012">Acyltransferase</keyword>
<dbReference type="Proteomes" id="UP000199035">
    <property type="component" value="Unassembled WGS sequence"/>
</dbReference>
<evidence type="ECO:0000256" key="3">
    <source>
        <dbReference type="ARBA" id="ARBA00023315"/>
    </source>
</evidence>
<dbReference type="PANTHER" id="PTHR10434:SF66">
    <property type="entry name" value="PHOSPHOLIPID_GLYCEROL ACYLTRANSFERASE DOMAIN-CONTAINING PROTEIN"/>
    <property type="match status" value="1"/>
</dbReference>
<dbReference type="InterPro" id="IPR002123">
    <property type="entry name" value="Plipid/glycerol_acylTrfase"/>
</dbReference>
<comment type="pathway">
    <text evidence="1">Lipid metabolism.</text>
</comment>
<evidence type="ECO:0000313" key="7">
    <source>
        <dbReference type="Proteomes" id="UP000199035"/>
    </source>
</evidence>
<dbReference type="CDD" id="cd07989">
    <property type="entry name" value="LPLAT_AGPAT-like"/>
    <property type="match status" value="1"/>
</dbReference>
<evidence type="ECO:0000313" key="6">
    <source>
        <dbReference type="EMBL" id="SDY43902.1"/>
    </source>
</evidence>
<keyword evidence="7" id="KW-1185">Reference proteome</keyword>
<feature type="transmembrane region" description="Helical" evidence="4">
    <location>
        <begin position="21"/>
        <end position="42"/>
    </location>
</feature>
<dbReference type="STRING" id="595670.SAMN05421643_11085"/>
<name>A0A1H3JVC4_9GAMM</name>
<sequence length="270" mass="30156">MLKLNQIKQKANYLWRVGATGFSFASFGIGGVAIGGLVAPLVNLSTQNQSLRQQRTQNVIRYSFKGFTEMMVKLGIMTYEIEGLEKLQQSRQELIIANHPTLVDVVILIGLMEQANCVVKQALWANPFTKGPVQNAGYILNAGSEQFIQDCVDKLKLDQAASLLIFPEGTRTAKGELLNEFQRGAANIAIRAHVPIRPVLLTCTPSTLTKNEKWYHIPSQPFHIHVKVLDAIQVDDLLDDAAVSPKNVRHLNHQLHQFFNQELSKNEQSC</sequence>
<dbReference type="EMBL" id="FNPK01000010">
    <property type="protein sequence ID" value="SDY43902.1"/>
    <property type="molecule type" value="Genomic_DNA"/>
</dbReference>
<dbReference type="SMART" id="SM00563">
    <property type="entry name" value="PlsC"/>
    <property type="match status" value="1"/>
</dbReference>
<accession>A0A1H3JVC4</accession>
<evidence type="ECO:0000259" key="5">
    <source>
        <dbReference type="SMART" id="SM00563"/>
    </source>
</evidence>
<keyword evidence="4" id="KW-0472">Membrane</keyword>
<dbReference type="PANTHER" id="PTHR10434">
    <property type="entry name" value="1-ACYL-SN-GLYCEROL-3-PHOSPHATE ACYLTRANSFERASE"/>
    <property type="match status" value="1"/>
</dbReference>
<dbReference type="Pfam" id="PF01553">
    <property type="entry name" value="Acyltransferase"/>
    <property type="match status" value="1"/>
</dbReference>
<dbReference type="SUPFAM" id="SSF69593">
    <property type="entry name" value="Glycerol-3-phosphate (1)-acyltransferase"/>
    <property type="match status" value="1"/>
</dbReference>
<reference evidence="7" key="1">
    <citation type="submission" date="2016-10" db="EMBL/GenBank/DDBJ databases">
        <authorList>
            <person name="Varghese N."/>
            <person name="Submissions S."/>
        </authorList>
    </citation>
    <scope>NUCLEOTIDE SEQUENCE [LARGE SCALE GENOMIC DNA]</scope>
    <source>
        <strain evidence="7">ANC 5109</strain>
    </source>
</reference>
<gene>
    <name evidence="6" type="ORF">SAMN05421643_11085</name>
</gene>